<dbReference type="PANTHER" id="PTHR47053:SF1">
    <property type="entry name" value="MUREIN DD-ENDOPEPTIDASE MEPH-RELATED"/>
    <property type="match status" value="1"/>
</dbReference>
<protein>
    <recommendedName>
        <fullName evidence="6">NlpC/P60 domain-containing protein</fullName>
    </recommendedName>
</protein>
<organism evidence="7">
    <name type="scientific">bioreactor metagenome</name>
    <dbReference type="NCBI Taxonomy" id="1076179"/>
    <lineage>
        <taxon>unclassified sequences</taxon>
        <taxon>metagenomes</taxon>
        <taxon>ecological metagenomes</taxon>
    </lineage>
</organism>
<evidence type="ECO:0000256" key="3">
    <source>
        <dbReference type="ARBA" id="ARBA00022801"/>
    </source>
</evidence>
<comment type="caution">
    <text evidence="7">The sequence shown here is derived from an EMBL/GenBank/DDBJ whole genome shotgun (WGS) entry which is preliminary data.</text>
</comment>
<reference evidence="7" key="1">
    <citation type="submission" date="2019-08" db="EMBL/GenBank/DDBJ databases">
        <authorList>
            <person name="Kucharzyk K."/>
            <person name="Murdoch R.W."/>
            <person name="Higgins S."/>
            <person name="Loffler F."/>
        </authorList>
    </citation>
    <scope>NUCLEOTIDE SEQUENCE</scope>
</reference>
<evidence type="ECO:0000256" key="1">
    <source>
        <dbReference type="ARBA" id="ARBA00007074"/>
    </source>
</evidence>
<dbReference type="SUPFAM" id="SSF54001">
    <property type="entry name" value="Cysteine proteinases"/>
    <property type="match status" value="1"/>
</dbReference>
<evidence type="ECO:0000256" key="4">
    <source>
        <dbReference type="ARBA" id="ARBA00022807"/>
    </source>
</evidence>
<keyword evidence="2" id="KW-0645">Protease</keyword>
<keyword evidence="5" id="KW-0175">Coiled coil</keyword>
<dbReference type="InterPro" id="IPR038765">
    <property type="entry name" value="Papain-like_cys_pep_sf"/>
</dbReference>
<dbReference type="AlphaFoldDB" id="A0A645F820"/>
<dbReference type="GO" id="GO:0008234">
    <property type="term" value="F:cysteine-type peptidase activity"/>
    <property type="evidence" value="ECO:0007669"/>
    <property type="project" value="UniProtKB-KW"/>
</dbReference>
<evidence type="ECO:0000256" key="5">
    <source>
        <dbReference type="SAM" id="Coils"/>
    </source>
</evidence>
<sequence length="185" mass="20229">MDELNAKKVEHDEAMAVAEANRDVFETAMKESEAQLAETIRQIESMQAPAPQRPSRGGSYNDSVVVPDNVSGNSIVSYAYQFIGTPYQYGGNGPSTFDCSGFTSYVFRANGISLPRTADSQMNVGTYVPRDQLQPGDLVFFGSGGYAEHVGIYVGNNSYIHAPQDNDFVKISPLTSPRYLQGRRP</sequence>
<dbReference type="PANTHER" id="PTHR47053">
    <property type="entry name" value="MUREIN DD-ENDOPEPTIDASE MEPH-RELATED"/>
    <property type="match status" value="1"/>
</dbReference>
<dbReference type="InterPro" id="IPR051202">
    <property type="entry name" value="Peptidase_C40"/>
</dbReference>
<dbReference type="Pfam" id="PF00877">
    <property type="entry name" value="NLPC_P60"/>
    <property type="match status" value="1"/>
</dbReference>
<keyword evidence="4" id="KW-0788">Thiol protease</keyword>
<dbReference type="PROSITE" id="PS51935">
    <property type="entry name" value="NLPC_P60"/>
    <property type="match status" value="1"/>
</dbReference>
<dbReference type="EMBL" id="VSSQ01056672">
    <property type="protein sequence ID" value="MPN10515.1"/>
    <property type="molecule type" value="Genomic_DNA"/>
</dbReference>
<accession>A0A645F820</accession>
<keyword evidence="3" id="KW-0378">Hydrolase</keyword>
<dbReference type="InterPro" id="IPR000064">
    <property type="entry name" value="NLP_P60_dom"/>
</dbReference>
<feature type="domain" description="NlpC/P60" evidence="6">
    <location>
        <begin position="69"/>
        <end position="185"/>
    </location>
</feature>
<evidence type="ECO:0000259" key="6">
    <source>
        <dbReference type="PROSITE" id="PS51935"/>
    </source>
</evidence>
<feature type="coiled-coil region" evidence="5">
    <location>
        <begin position="1"/>
        <end position="35"/>
    </location>
</feature>
<dbReference type="Gene3D" id="3.90.1720.10">
    <property type="entry name" value="endopeptidase domain like (from Nostoc punctiforme)"/>
    <property type="match status" value="1"/>
</dbReference>
<dbReference type="GO" id="GO:0006508">
    <property type="term" value="P:proteolysis"/>
    <property type="evidence" value="ECO:0007669"/>
    <property type="project" value="UniProtKB-KW"/>
</dbReference>
<evidence type="ECO:0000313" key="7">
    <source>
        <dbReference type="EMBL" id="MPN10515.1"/>
    </source>
</evidence>
<name>A0A645F820_9ZZZZ</name>
<comment type="similarity">
    <text evidence="1">Belongs to the peptidase C40 family.</text>
</comment>
<gene>
    <name evidence="7" type="ORF">SDC9_157810</name>
</gene>
<proteinExistence type="inferred from homology"/>
<evidence type="ECO:0000256" key="2">
    <source>
        <dbReference type="ARBA" id="ARBA00022670"/>
    </source>
</evidence>